<feature type="region of interest" description="Disordered" evidence="1">
    <location>
        <begin position="58"/>
        <end position="109"/>
    </location>
</feature>
<gene>
    <name evidence="3" type="ORF">F6X51_21450</name>
</gene>
<dbReference type="Proteomes" id="UP000441523">
    <property type="component" value="Unassembled WGS sequence"/>
</dbReference>
<feature type="region of interest" description="Disordered" evidence="1">
    <location>
        <begin position="138"/>
        <end position="186"/>
    </location>
</feature>
<comment type="caution">
    <text evidence="3">The sequence shown here is derived from an EMBL/GenBank/DDBJ whole genome shotgun (WGS) entry which is preliminary data.</text>
</comment>
<feature type="compositionally biased region" description="Polar residues" evidence="1">
    <location>
        <begin position="166"/>
        <end position="178"/>
    </location>
</feature>
<feature type="chain" id="PRO_5026960206" evidence="2">
    <location>
        <begin position="27"/>
        <end position="333"/>
    </location>
</feature>
<proteinExistence type="predicted"/>
<feature type="compositionally biased region" description="Basic and acidic residues" evidence="1">
    <location>
        <begin position="84"/>
        <end position="97"/>
    </location>
</feature>
<protein>
    <submittedName>
        <fullName evidence="3">Uncharacterized protein</fullName>
    </submittedName>
</protein>
<evidence type="ECO:0000313" key="3">
    <source>
        <dbReference type="EMBL" id="KAB1070742.1"/>
    </source>
</evidence>
<evidence type="ECO:0000256" key="1">
    <source>
        <dbReference type="SAM" id="MobiDB-lite"/>
    </source>
</evidence>
<organism evidence="3 4">
    <name type="scientific">Methylobacterium planeticum</name>
    <dbReference type="NCBI Taxonomy" id="2615211"/>
    <lineage>
        <taxon>Bacteria</taxon>
        <taxon>Pseudomonadati</taxon>
        <taxon>Pseudomonadota</taxon>
        <taxon>Alphaproteobacteria</taxon>
        <taxon>Hyphomicrobiales</taxon>
        <taxon>Methylobacteriaceae</taxon>
        <taxon>Methylobacterium</taxon>
    </lineage>
</organism>
<evidence type="ECO:0000256" key="2">
    <source>
        <dbReference type="SAM" id="SignalP"/>
    </source>
</evidence>
<dbReference type="EMBL" id="VZZJ01000024">
    <property type="protein sequence ID" value="KAB1070742.1"/>
    <property type="molecule type" value="Genomic_DNA"/>
</dbReference>
<sequence length="333" mass="36759">MRASGWVILSAVLMLTNAVSFPPARAAEGAEGTTDVALKPTDEALSLARDRLRDELTSYRSRLKDDPPAYAAPRRTQGAGTEPAPRDDLASLRRPDPKPGVLNDEVRTQDLQARAQRKLDDDERRWKQLTHSICVACGTSSPPVRTAPVTPGDVLARRPSPPTRDPVSQPSETAQASGSGPVAAAPQRRLRYAKLRRQILGQSRPVAGLRQRARLTPRYARLRRQLLSQARPIGRIHRRSQHALLHASGHRRLARARLRYAGQAWRARRVLARAPKVASIRRRFVVLGGTGFDARDRGHPPARRNRQPYALCTYGYGSAHLQGGLPTMCVSAQ</sequence>
<dbReference type="AlphaFoldDB" id="A0A6N6MJQ3"/>
<dbReference type="RefSeq" id="WP_150965720.1">
    <property type="nucleotide sequence ID" value="NZ_VZZJ01000024.1"/>
</dbReference>
<reference evidence="3 4" key="1">
    <citation type="submission" date="2019-09" db="EMBL/GenBank/DDBJ databases">
        <title>YIM 132548 draft genome.</title>
        <authorList>
            <person name="Jiang L."/>
        </authorList>
    </citation>
    <scope>NUCLEOTIDE SEQUENCE [LARGE SCALE GENOMIC DNA]</scope>
    <source>
        <strain evidence="3 4">YIM 132548</strain>
    </source>
</reference>
<accession>A0A6N6MJQ3</accession>
<feature type="compositionally biased region" description="Basic and acidic residues" evidence="1">
    <location>
        <begin position="58"/>
        <end position="67"/>
    </location>
</feature>
<evidence type="ECO:0000313" key="4">
    <source>
        <dbReference type="Proteomes" id="UP000441523"/>
    </source>
</evidence>
<keyword evidence="2" id="KW-0732">Signal</keyword>
<keyword evidence="4" id="KW-1185">Reference proteome</keyword>
<name>A0A6N6MJQ3_9HYPH</name>
<feature type="signal peptide" evidence="2">
    <location>
        <begin position="1"/>
        <end position="26"/>
    </location>
</feature>